<name>A0A4R6DQ18_9RHOO</name>
<keyword evidence="1" id="KW-0472">Membrane</keyword>
<evidence type="ECO:0000313" key="2">
    <source>
        <dbReference type="EMBL" id="TDN46973.1"/>
    </source>
</evidence>
<keyword evidence="1" id="KW-0812">Transmembrane</keyword>
<dbReference type="OrthoDB" id="8562850at2"/>
<feature type="transmembrane region" description="Helical" evidence="1">
    <location>
        <begin position="104"/>
        <end position="124"/>
    </location>
</feature>
<keyword evidence="1" id="KW-1133">Transmembrane helix</keyword>
<feature type="transmembrane region" description="Helical" evidence="1">
    <location>
        <begin position="75"/>
        <end position="98"/>
    </location>
</feature>
<dbReference type="AlphaFoldDB" id="A0A4R6DQ18"/>
<evidence type="ECO:0000313" key="3">
    <source>
        <dbReference type="Proteomes" id="UP000295129"/>
    </source>
</evidence>
<dbReference type="EMBL" id="SNVV01000023">
    <property type="protein sequence ID" value="TDN46973.1"/>
    <property type="molecule type" value="Genomic_DNA"/>
</dbReference>
<dbReference type="Proteomes" id="UP000295129">
    <property type="component" value="Unassembled WGS sequence"/>
</dbReference>
<evidence type="ECO:0000256" key="1">
    <source>
        <dbReference type="SAM" id="Phobius"/>
    </source>
</evidence>
<sequence length="176" mass="18506">MSTMSLFGERSLTLVAATFRDPDSASRAASTLRDRRPLRPAQVQLVSPHDPDLSRKLEPEQAGIWHTLLRSHLKLGIAGLIAGLLVGGGLAAAGMPAFLSSPGMALVAIGMFGMFGGMLIAGLLSARPDHDLVINTVRDSTDVGYWAVVAHPADSAQAKLAEETLERAGGEVVRSI</sequence>
<organism evidence="2 3">
    <name type="scientific">Azoarcus indigens</name>
    <dbReference type="NCBI Taxonomy" id="29545"/>
    <lineage>
        <taxon>Bacteria</taxon>
        <taxon>Pseudomonadati</taxon>
        <taxon>Pseudomonadota</taxon>
        <taxon>Betaproteobacteria</taxon>
        <taxon>Rhodocyclales</taxon>
        <taxon>Zoogloeaceae</taxon>
        <taxon>Azoarcus</taxon>
    </lineage>
</organism>
<accession>A0A4R6DQ18</accession>
<protein>
    <submittedName>
        <fullName evidence="2">Uncharacterized protein</fullName>
    </submittedName>
</protein>
<keyword evidence="3" id="KW-1185">Reference proteome</keyword>
<proteinExistence type="predicted"/>
<gene>
    <name evidence="2" type="ORF">C7389_12346</name>
</gene>
<comment type="caution">
    <text evidence="2">The sequence shown here is derived from an EMBL/GenBank/DDBJ whole genome shotgun (WGS) entry which is preliminary data.</text>
</comment>
<dbReference type="RefSeq" id="WP_133594476.1">
    <property type="nucleotide sequence ID" value="NZ_SNVV01000023.1"/>
</dbReference>
<reference evidence="2 3" key="1">
    <citation type="submission" date="2019-03" db="EMBL/GenBank/DDBJ databases">
        <title>Genomic Encyclopedia of Type Strains, Phase IV (KMG-IV): sequencing the most valuable type-strain genomes for metagenomic binning, comparative biology and taxonomic classification.</title>
        <authorList>
            <person name="Goeker M."/>
        </authorList>
    </citation>
    <scope>NUCLEOTIDE SEQUENCE [LARGE SCALE GENOMIC DNA]</scope>
    <source>
        <strain evidence="2 3">DSM 12121</strain>
    </source>
</reference>